<feature type="compositionally biased region" description="Basic and acidic residues" evidence="1">
    <location>
        <begin position="61"/>
        <end position="73"/>
    </location>
</feature>
<reference evidence="2 3" key="1">
    <citation type="submission" date="2020-08" db="EMBL/GenBank/DDBJ databases">
        <title>Genomic Encyclopedia of Type Strains, Phase IV (KMG-IV): sequencing the most valuable type-strain genomes for metagenomic binning, comparative biology and taxonomic classification.</title>
        <authorList>
            <person name="Goeker M."/>
        </authorList>
    </citation>
    <scope>NUCLEOTIDE SEQUENCE [LARGE SCALE GENOMIC DNA]</scope>
    <source>
        <strain evidence="2 3">DSM 2163</strain>
    </source>
</reference>
<dbReference type="AlphaFoldDB" id="A0A840ZJH7"/>
<evidence type="ECO:0000313" key="2">
    <source>
        <dbReference type="EMBL" id="MBB5756983.1"/>
    </source>
</evidence>
<protein>
    <submittedName>
        <fullName evidence="2">Uncharacterized protein</fullName>
    </submittedName>
</protein>
<dbReference type="EMBL" id="JACHOP010000005">
    <property type="protein sequence ID" value="MBB5756983.1"/>
    <property type="molecule type" value="Genomic_DNA"/>
</dbReference>
<keyword evidence="3" id="KW-1185">Reference proteome</keyword>
<sequence length="73" mass="8257">MTPTAAAFRRRAEQCRRFADQLDLSADPSVPALRDMAAEYEAAARALETPVPRFIDGPLTLRDREPDRRSTLR</sequence>
<gene>
    <name evidence="2" type="ORF">HNR00_001691</name>
</gene>
<comment type="caution">
    <text evidence="2">The sequence shown here is derived from an EMBL/GenBank/DDBJ whole genome shotgun (WGS) entry which is preliminary data.</text>
</comment>
<proteinExistence type="predicted"/>
<dbReference type="RefSeq" id="WP_183567771.1">
    <property type="nucleotide sequence ID" value="NZ_JACHOP010000005.1"/>
</dbReference>
<organism evidence="2 3">
    <name type="scientific">Methylorubrum rhodinum</name>
    <dbReference type="NCBI Taxonomy" id="29428"/>
    <lineage>
        <taxon>Bacteria</taxon>
        <taxon>Pseudomonadati</taxon>
        <taxon>Pseudomonadota</taxon>
        <taxon>Alphaproteobacteria</taxon>
        <taxon>Hyphomicrobiales</taxon>
        <taxon>Methylobacteriaceae</taxon>
        <taxon>Methylorubrum</taxon>
    </lineage>
</organism>
<dbReference type="Proteomes" id="UP000583454">
    <property type="component" value="Unassembled WGS sequence"/>
</dbReference>
<evidence type="ECO:0000313" key="3">
    <source>
        <dbReference type="Proteomes" id="UP000583454"/>
    </source>
</evidence>
<name>A0A840ZJH7_9HYPH</name>
<evidence type="ECO:0000256" key="1">
    <source>
        <dbReference type="SAM" id="MobiDB-lite"/>
    </source>
</evidence>
<accession>A0A840ZJH7</accession>
<feature type="region of interest" description="Disordered" evidence="1">
    <location>
        <begin position="54"/>
        <end position="73"/>
    </location>
</feature>